<dbReference type="CDD" id="cd00859">
    <property type="entry name" value="HisRS_anticodon"/>
    <property type="match status" value="1"/>
</dbReference>
<dbReference type="NCBIfam" id="TIGR00442">
    <property type="entry name" value="hisS"/>
    <property type="match status" value="1"/>
</dbReference>
<evidence type="ECO:0000313" key="12">
    <source>
        <dbReference type="EMBL" id="KKQ27639.1"/>
    </source>
</evidence>
<name>A0A0G0IU28_9BACT</name>
<dbReference type="STRING" id="1619046.US42_C0007G0030"/>
<keyword evidence="6 8" id="KW-0030">Aminoacyl-tRNA synthetase</keyword>
<feature type="binding site" evidence="9">
    <location>
        <position position="175"/>
    </location>
    <ligand>
        <name>L-histidine</name>
        <dbReference type="ChEBI" id="CHEBI:57595"/>
    </ligand>
</feature>
<evidence type="ECO:0000256" key="7">
    <source>
        <dbReference type="ARBA" id="ARBA00047639"/>
    </source>
</evidence>
<dbReference type="InterPro" id="IPR015807">
    <property type="entry name" value="His-tRNA-ligase"/>
</dbReference>
<accession>A0A0G0IU28</accession>
<dbReference type="GO" id="GO:0004821">
    <property type="term" value="F:histidine-tRNA ligase activity"/>
    <property type="evidence" value="ECO:0007669"/>
    <property type="project" value="UniProtKB-UniRule"/>
</dbReference>
<gene>
    <name evidence="8" type="primary">hisS</name>
    <name evidence="12" type="ORF">US42_C0007G0030</name>
</gene>
<dbReference type="Gene3D" id="3.40.50.800">
    <property type="entry name" value="Anticodon-binding domain"/>
    <property type="match status" value="1"/>
</dbReference>
<dbReference type="PROSITE" id="PS50862">
    <property type="entry name" value="AA_TRNA_LIGASE_II"/>
    <property type="match status" value="1"/>
</dbReference>
<dbReference type="EC" id="6.1.1.21" evidence="8"/>
<evidence type="ECO:0000256" key="5">
    <source>
        <dbReference type="ARBA" id="ARBA00022917"/>
    </source>
</evidence>
<feature type="binding site" evidence="9">
    <location>
        <begin position="126"/>
        <end position="128"/>
    </location>
    <ligand>
        <name>L-histidine</name>
        <dbReference type="ChEBI" id="CHEBI:57595"/>
    </ligand>
</feature>
<dbReference type="Gene3D" id="3.30.930.10">
    <property type="entry name" value="Bira Bifunctional Protein, Domain 2"/>
    <property type="match status" value="1"/>
</dbReference>
<comment type="subunit">
    <text evidence="8">Homodimer.</text>
</comment>
<feature type="binding site" evidence="9">
    <location>
        <position position="301"/>
    </location>
    <ligand>
        <name>L-histidine</name>
        <dbReference type="ChEBI" id="CHEBI:57595"/>
    </ligand>
</feature>
<proteinExistence type="inferred from homology"/>
<dbReference type="PATRIC" id="fig|1619046.3.peg.485"/>
<comment type="similarity">
    <text evidence="1 8">Belongs to the class-II aminoacyl-tRNA synthetase family.</text>
</comment>
<feature type="binding site" evidence="9">
    <location>
        <begin position="305"/>
        <end position="306"/>
    </location>
    <ligand>
        <name>L-histidine</name>
        <dbReference type="ChEBI" id="CHEBI:57595"/>
    </ligand>
</feature>
<feature type="region of interest" description="Disordered" evidence="10">
    <location>
        <begin position="14"/>
        <end position="41"/>
    </location>
</feature>
<protein>
    <recommendedName>
        <fullName evidence="8">Histidine--tRNA ligase</fullName>
        <ecNumber evidence="8">6.1.1.21</ecNumber>
    </recommendedName>
    <alternativeName>
        <fullName evidence="8">Histidyl-tRNA synthetase</fullName>
        <shortName evidence="8">HisRS</shortName>
    </alternativeName>
</protein>
<evidence type="ECO:0000256" key="2">
    <source>
        <dbReference type="ARBA" id="ARBA00022598"/>
    </source>
</evidence>
<dbReference type="InterPro" id="IPR041715">
    <property type="entry name" value="HisRS-like_core"/>
</dbReference>
<evidence type="ECO:0000256" key="6">
    <source>
        <dbReference type="ARBA" id="ARBA00023146"/>
    </source>
</evidence>
<evidence type="ECO:0000256" key="9">
    <source>
        <dbReference type="PIRSR" id="PIRSR001549-1"/>
    </source>
</evidence>
<feature type="compositionally biased region" description="Basic and acidic residues" evidence="10">
    <location>
        <begin position="15"/>
        <end position="34"/>
    </location>
</feature>
<evidence type="ECO:0000256" key="3">
    <source>
        <dbReference type="ARBA" id="ARBA00022741"/>
    </source>
</evidence>
<dbReference type="GO" id="GO:0006427">
    <property type="term" value="P:histidyl-tRNA aminoacylation"/>
    <property type="evidence" value="ECO:0007669"/>
    <property type="project" value="UniProtKB-UniRule"/>
</dbReference>
<comment type="catalytic activity">
    <reaction evidence="7 8">
        <text>tRNA(His) + L-histidine + ATP = L-histidyl-tRNA(His) + AMP + diphosphate + H(+)</text>
        <dbReference type="Rhea" id="RHEA:17313"/>
        <dbReference type="Rhea" id="RHEA-COMP:9665"/>
        <dbReference type="Rhea" id="RHEA-COMP:9689"/>
        <dbReference type="ChEBI" id="CHEBI:15378"/>
        <dbReference type="ChEBI" id="CHEBI:30616"/>
        <dbReference type="ChEBI" id="CHEBI:33019"/>
        <dbReference type="ChEBI" id="CHEBI:57595"/>
        <dbReference type="ChEBI" id="CHEBI:78442"/>
        <dbReference type="ChEBI" id="CHEBI:78527"/>
        <dbReference type="ChEBI" id="CHEBI:456215"/>
        <dbReference type="EC" id="6.1.1.21"/>
    </reaction>
</comment>
<dbReference type="InterPro" id="IPR006195">
    <property type="entry name" value="aa-tRNA-synth_II"/>
</dbReference>
<sequence length="472" mass="53459">MILKKNNKKIAKKKNLSEKKLVKKEKNTPAKNDGEENTISTKGSVRTPALLRGMKDLLPKEEFFWKTLHHTAENLAEAYGFGLINTPILEETALFVRSLGRGTDVVDKEMYSFEDLDGGKICLRPEATASCARAFIVHGMQSLPQPVKFWYYGPMFRHDRPQAGRYRQFTQFGCESFGVHDPVVDAELIAVAYHFLEDLGLKVNVHLNSLGTPEDRQNYLIELTGYLRTKRSYLCEDCKKRLVKNPLRVLDCKNLECKEVLNEAPQIIEWLSESSKSYFMKVLEYLDEINVPYVLQNTLVRGLDYYTDTVFEIYLEEDSEGAQSALCGGGRYNGLVEQLGGRPTPGAGFSIGLERVISVLRKQTDEGTCKIKEVFPSVFFAQLGEQARRRALRLLEVLRKSGIVVAHSFGKSSLKGQMEMADKLKVRYSLILGQKEVQDGTAIIRDMESGIQEIVDQKKLKNALEKKLQPKV</sequence>
<dbReference type="InterPro" id="IPR004516">
    <property type="entry name" value="HisRS/HisZ"/>
</dbReference>
<organism evidence="12 13">
    <name type="scientific">Candidatus Magasanikbacteria bacterium GW2011_GWC2_37_14</name>
    <dbReference type="NCBI Taxonomy" id="1619046"/>
    <lineage>
        <taxon>Bacteria</taxon>
        <taxon>Candidatus Magasanikiibacteriota</taxon>
    </lineage>
</organism>
<evidence type="ECO:0000313" key="13">
    <source>
        <dbReference type="Proteomes" id="UP000034849"/>
    </source>
</evidence>
<dbReference type="Proteomes" id="UP000034849">
    <property type="component" value="Unassembled WGS sequence"/>
</dbReference>
<dbReference type="PIRSF" id="PIRSF001549">
    <property type="entry name" value="His-tRNA_synth"/>
    <property type="match status" value="1"/>
</dbReference>
<evidence type="ECO:0000256" key="10">
    <source>
        <dbReference type="SAM" id="MobiDB-lite"/>
    </source>
</evidence>
<evidence type="ECO:0000256" key="1">
    <source>
        <dbReference type="ARBA" id="ARBA00008226"/>
    </source>
</evidence>
<feature type="binding site" evidence="9">
    <location>
        <position position="157"/>
    </location>
    <ligand>
        <name>L-histidine</name>
        <dbReference type="ChEBI" id="CHEBI:57595"/>
    </ligand>
</feature>
<dbReference type="InterPro" id="IPR033656">
    <property type="entry name" value="HisRS_anticodon"/>
</dbReference>
<keyword evidence="5 8" id="KW-0648">Protein biosynthesis</keyword>
<dbReference type="EMBL" id="LBSX01000007">
    <property type="protein sequence ID" value="KKQ27639.1"/>
    <property type="molecule type" value="Genomic_DNA"/>
</dbReference>
<dbReference type="PANTHER" id="PTHR43707:SF1">
    <property type="entry name" value="HISTIDINE--TRNA LIGASE, MITOCHONDRIAL-RELATED"/>
    <property type="match status" value="1"/>
</dbReference>
<dbReference type="Pfam" id="PF13393">
    <property type="entry name" value="tRNA-synt_His"/>
    <property type="match status" value="2"/>
</dbReference>
<dbReference type="CDD" id="cd00773">
    <property type="entry name" value="HisRS-like_core"/>
    <property type="match status" value="1"/>
</dbReference>
<dbReference type="Pfam" id="PF03129">
    <property type="entry name" value="HGTP_anticodon"/>
    <property type="match status" value="1"/>
</dbReference>
<feature type="binding site" evidence="9">
    <location>
        <position position="171"/>
    </location>
    <ligand>
        <name>L-histidine</name>
        <dbReference type="ChEBI" id="CHEBI:57595"/>
    </ligand>
</feature>
<dbReference type="InterPro" id="IPR045864">
    <property type="entry name" value="aa-tRNA-synth_II/BPL/LPL"/>
</dbReference>
<dbReference type="InterPro" id="IPR004154">
    <property type="entry name" value="Anticodon-bd"/>
</dbReference>
<keyword evidence="4 8" id="KW-0067">ATP-binding</keyword>
<dbReference type="GO" id="GO:0005737">
    <property type="term" value="C:cytoplasm"/>
    <property type="evidence" value="ECO:0007669"/>
    <property type="project" value="UniProtKB-SubCell"/>
</dbReference>
<keyword evidence="3 8" id="KW-0547">Nucleotide-binding</keyword>
<evidence type="ECO:0000259" key="11">
    <source>
        <dbReference type="PROSITE" id="PS50862"/>
    </source>
</evidence>
<dbReference type="SUPFAM" id="SSF52954">
    <property type="entry name" value="Class II aaRS ABD-related"/>
    <property type="match status" value="1"/>
</dbReference>
<dbReference type="AlphaFoldDB" id="A0A0G0IU28"/>
<keyword evidence="8" id="KW-0963">Cytoplasm</keyword>
<reference evidence="12 13" key="1">
    <citation type="journal article" date="2015" name="Nature">
        <title>rRNA introns, odd ribosomes, and small enigmatic genomes across a large radiation of phyla.</title>
        <authorList>
            <person name="Brown C.T."/>
            <person name="Hug L.A."/>
            <person name="Thomas B.C."/>
            <person name="Sharon I."/>
            <person name="Castelle C.J."/>
            <person name="Singh A."/>
            <person name="Wilkins M.J."/>
            <person name="Williams K.H."/>
            <person name="Banfield J.F."/>
        </authorList>
    </citation>
    <scope>NUCLEOTIDE SEQUENCE [LARGE SCALE GENOMIC DNA]</scope>
</reference>
<keyword evidence="2 8" id="KW-0436">Ligase</keyword>
<comment type="caution">
    <text evidence="12">The sequence shown here is derived from an EMBL/GenBank/DDBJ whole genome shotgun (WGS) entry which is preliminary data.</text>
</comment>
<evidence type="ECO:0000256" key="8">
    <source>
        <dbReference type="HAMAP-Rule" id="MF_00127"/>
    </source>
</evidence>
<dbReference type="HAMAP" id="MF_00127">
    <property type="entry name" value="His_tRNA_synth"/>
    <property type="match status" value="1"/>
</dbReference>
<comment type="subcellular location">
    <subcellularLocation>
        <location evidence="8">Cytoplasm</location>
    </subcellularLocation>
</comment>
<dbReference type="SUPFAM" id="SSF55681">
    <property type="entry name" value="Class II aaRS and biotin synthetases"/>
    <property type="match status" value="1"/>
</dbReference>
<dbReference type="InterPro" id="IPR036621">
    <property type="entry name" value="Anticodon-bd_dom_sf"/>
</dbReference>
<dbReference type="PANTHER" id="PTHR43707">
    <property type="entry name" value="HISTIDYL-TRNA SYNTHETASE"/>
    <property type="match status" value="1"/>
</dbReference>
<dbReference type="GO" id="GO:0005524">
    <property type="term" value="F:ATP binding"/>
    <property type="evidence" value="ECO:0007669"/>
    <property type="project" value="UniProtKB-UniRule"/>
</dbReference>
<evidence type="ECO:0000256" key="4">
    <source>
        <dbReference type="ARBA" id="ARBA00022840"/>
    </source>
</evidence>
<feature type="domain" description="Aminoacyl-transfer RNA synthetases class-II family profile" evidence="11">
    <location>
        <begin position="75"/>
        <end position="376"/>
    </location>
</feature>